<keyword evidence="3" id="KW-1185">Reference proteome</keyword>
<proteinExistence type="predicted"/>
<reference evidence="2 3" key="1">
    <citation type="submission" date="2024-07" db="EMBL/GenBank/DDBJ databases">
        <title>Section-level genome sequencing and comparative genomics of Aspergillus sections Usti and Cavernicolus.</title>
        <authorList>
            <consortium name="Lawrence Berkeley National Laboratory"/>
            <person name="Nybo J.L."/>
            <person name="Vesth T.C."/>
            <person name="Theobald S."/>
            <person name="Frisvad J.C."/>
            <person name="Larsen T.O."/>
            <person name="Kjaerboelling I."/>
            <person name="Rothschild-Mancinelli K."/>
            <person name="Lyhne E.K."/>
            <person name="Kogle M.E."/>
            <person name="Barry K."/>
            <person name="Clum A."/>
            <person name="Na H."/>
            <person name="Ledsgaard L."/>
            <person name="Lin J."/>
            <person name="Lipzen A."/>
            <person name="Kuo A."/>
            <person name="Riley R."/>
            <person name="Mondo S."/>
            <person name="Labutti K."/>
            <person name="Haridas S."/>
            <person name="Pangalinan J."/>
            <person name="Salamov A.A."/>
            <person name="Simmons B.A."/>
            <person name="Magnuson J.K."/>
            <person name="Chen J."/>
            <person name="Drula E."/>
            <person name="Henrissat B."/>
            <person name="Wiebenga A."/>
            <person name="Lubbers R.J."/>
            <person name="Gomes A.C."/>
            <person name="Makela M.R."/>
            <person name="Stajich J."/>
            <person name="Grigoriev I.V."/>
            <person name="Mortensen U.H."/>
            <person name="De Vries R.P."/>
            <person name="Baker S.E."/>
            <person name="Andersen M.R."/>
        </authorList>
    </citation>
    <scope>NUCLEOTIDE SEQUENCE [LARGE SCALE GENOMIC DNA]</scope>
    <source>
        <strain evidence="2 3">CBS 588.65</strain>
    </source>
</reference>
<dbReference type="Pfam" id="PF03959">
    <property type="entry name" value="FSH1"/>
    <property type="match status" value="1"/>
</dbReference>
<dbReference type="EMBL" id="JBFXLT010000008">
    <property type="protein sequence ID" value="KAL2820131.1"/>
    <property type="molecule type" value="Genomic_DNA"/>
</dbReference>
<sequence length="123" mass="13566">MAASLLLRQQINPGHGYSRSIDYRFAVLLAGRAPMVSLSLDDDMPYYGLVPATLTLPTIHVHGTKDPGLPLHRELLEYGCDAGSTRLIEWDGEHRVPIRSKEVLAVVDAILGVARETGVIRRH</sequence>
<dbReference type="InterPro" id="IPR005645">
    <property type="entry name" value="FSH-like_dom"/>
</dbReference>
<evidence type="ECO:0000259" key="1">
    <source>
        <dbReference type="Pfam" id="PF03959"/>
    </source>
</evidence>
<dbReference type="Proteomes" id="UP001610334">
    <property type="component" value="Unassembled WGS sequence"/>
</dbReference>
<dbReference type="SUPFAM" id="SSF53474">
    <property type="entry name" value="alpha/beta-Hydrolases"/>
    <property type="match status" value="1"/>
</dbReference>
<name>A0ABR4HXA7_9EURO</name>
<dbReference type="InterPro" id="IPR029058">
    <property type="entry name" value="AB_hydrolase_fold"/>
</dbReference>
<evidence type="ECO:0000313" key="3">
    <source>
        <dbReference type="Proteomes" id="UP001610334"/>
    </source>
</evidence>
<protein>
    <recommendedName>
        <fullName evidence="1">Serine hydrolase domain-containing protein</fullName>
    </recommendedName>
</protein>
<comment type="caution">
    <text evidence="2">The sequence shown here is derived from an EMBL/GenBank/DDBJ whole genome shotgun (WGS) entry which is preliminary data.</text>
</comment>
<dbReference type="Gene3D" id="3.40.50.1820">
    <property type="entry name" value="alpha/beta hydrolase"/>
    <property type="match status" value="1"/>
</dbReference>
<accession>A0ABR4HXA7</accession>
<evidence type="ECO:0000313" key="2">
    <source>
        <dbReference type="EMBL" id="KAL2820131.1"/>
    </source>
</evidence>
<gene>
    <name evidence="2" type="ORF">BJX63DRAFT_381378</name>
</gene>
<organism evidence="2 3">
    <name type="scientific">Aspergillus granulosus</name>
    <dbReference type="NCBI Taxonomy" id="176169"/>
    <lineage>
        <taxon>Eukaryota</taxon>
        <taxon>Fungi</taxon>
        <taxon>Dikarya</taxon>
        <taxon>Ascomycota</taxon>
        <taxon>Pezizomycotina</taxon>
        <taxon>Eurotiomycetes</taxon>
        <taxon>Eurotiomycetidae</taxon>
        <taxon>Eurotiales</taxon>
        <taxon>Aspergillaceae</taxon>
        <taxon>Aspergillus</taxon>
        <taxon>Aspergillus subgen. Nidulantes</taxon>
    </lineage>
</organism>
<feature type="domain" description="Serine hydrolase" evidence="1">
    <location>
        <begin position="6"/>
        <end position="103"/>
    </location>
</feature>